<dbReference type="EMBL" id="AVCI01000001">
    <property type="protein sequence ID" value="KFN45027.1"/>
    <property type="molecule type" value="Genomic_DNA"/>
</dbReference>
<dbReference type="SUPFAM" id="SSF56935">
    <property type="entry name" value="Porins"/>
    <property type="match status" value="1"/>
</dbReference>
<proteinExistence type="predicted"/>
<sequence>MAPAAFASSPTFYGSIEYGHNDASDAEYVHEFSVDATGTQFAPLPGTDFDSGNSGALRLGLRFDAHLFVELAFNNADADGGPNALAGAASTPCIAANNFNDDICSLNSRFSSDYESRNIDLIVGWTMQPGTRSTFSPYLGMRRMKFQDTRQGVDAISSGGNFGQVITTDFSHTGWVAGLRFKQNFATNWFFNAEVQQARANGDRNRVLSGTFTAPSPGNRSLGVTQRMMRVAVGRNFKMGNGTGSLSLGYQDLSHGGIDTTQFTSTSGGTTIGQTYVPNYAAIGDANADISMRGFFLSFGINH</sequence>
<dbReference type="Pfam" id="PF13505">
    <property type="entry name" value="OMP_b-brl"/>
    <property type="match status" value="1"/>
</dbReference>
<name>A0A091B0F3_9GAMM</name>
<dbReference type="InterPro" id="IPR027385">
    <property type="entry name" value="Beta-barrel_OMP"/>
</dbReference>
<feature type="domain" description="Outer membrane protein beta-barrel" evidence="2">
    <location>
        <begin position="6"/>
        <end position="209"/>
    </location>
</feature>
<organism evidence="3 4">
    <name type="scientific">Arenimonas oryziterrae DSM 21050 = YC6267</name>
    <dbReference type="NCBI Taxonomy" id="1121015"/>
    <lineage>
        <taxon>Bacteria</taxon>
        <taxon>Pseudomonadati</taxon>
        <taxon>Pseudomonadota</taxon>
        <taxon>Gammaproteobacteria</taxon>
        <taxon>Lysobacterales</taxon>
        <taxon>Lysobacteraceae</taxon>
        <taxon>Arenimonas</taxon>
    </lineage>
</organism>
<accession>A0A091B0F3</accession>
<evidence type="ECO:0000313" key="4">
    <source>
        <dbReference type="Proteomes" id="UP000029385"/>
    </source>
</evidence>
<dbReference type="Proteomes" id="UP000029385">
    <property type="component" value="Unassembled WGS sequence"/>
</dbReference>
<evidence type="ECO:0000259" key="2">
    <source>
        <dbReference type="Pfam" id="PF13505"/>
    </source>
</evidence>
<gene>
    <name evidence="3" type="ORF">N789_03120</name>
</gene>
<reference evidence="3 4" key="1">
    <citation type="submission" date="2013-09" db="EMBL/GenBank/DDBJ databases">
        <title>Genome sequencing of Arenimonas oryziterrae.</title>
        <authorList>
            <person name="Chen F."/>
            <person name="Wang G."/>
        </authorList>
    </citation>
    <scope>NUCLEOTIDE SEQUENCE [LARGE SCALE GENOMIC DNA]</scope>
    <source>
        <strain evidence="3 4">YC6267</strain>
    </source>
</reference>
<evidence type="ECO:0000313" key="3">
    <source>
        <dbReference type="EMBL" id="KFN45027.1"/>
    </source>
</evidence>
<dbReference type="PATRIC" id="fig|1121015.4.peg.612"/>
<evidence type="ECO:0000256" key="1">
    <source>
        <dbReference type="ARBA" id="ARBA00022729"/>
    </source>
</evidence>
<keyword evidence="4" id="KW-1185">Reference proteome</keyword>
<dbReference type="Gene3D" id="2.40.160.20">
    <property type="match status" value="1"/>
</dbReference>
<keyword evidence="1" id="KW-0732">Signal</keyword>
<dbReference type="AlphaFoldDB" id="A0A091B0F3"/>
<protein>
    <recommendedName>
        <fullName evidence="2">Outer membrane protein beta-barrel domain-containing protein</fullName>
    </recommendedName>
</protein>
<comment type="caution">
    <text evidence="3">The sequence shown here is derived from an EMBL/GenBank/DDBJ whole genome shotgun (WGS) entry which is preliminary data.</text>
</comment>